<reference evidence="1" key="1">
    <citation type="submission" date="2019-02" db="EMBL/GenBank/DDBJ databases">
        <authorList>
            <person name="Gruber-Vodicka R. H."/>
            <person name="Seah K. B. B."/>
        </authorList>
    </citation>
    <scope>NUCLEOTIDE SEQUENCE</scope>
    <source>
        <strain evidence="1">BECK_BZ125</strain>
    </source>
</reference>
<protein>
    <submittedName>
        <fullName evidence="1">Uncharacterized protein</fullName>
    </submittedName>
</protein>
<accession>A0A450YJ80</accession>
<proteinExistence type="predicted"/>
<dbReference type="AlphaFoldDB" id="A0A450YJ80"/>
<organism evidence="1">
    <name type="scientific">Candidatus Kentrum sp. TC</name>
    <dbReference type="NCBI Taxonomy" id="2126339"/>
    <lineage>
        <taxon>Bacteria</taxon>
        <taxon>Pseudomonadati</taxon>
        <taxon>Pseudomonadota</taxon>
        <taxon>Gammaproteobacteria</taxon>
        <taxon>Candidatus Kentrum</taxon>
    </lineage>
</organism>
<gene>
    <name evidence="1" type="ORF">BECKTC1821E_GA0114239_101219</name>
</gene>
<dbReference type="EMBL" id="CAADFT010000012">
    <property type="protein sequence ID" value="VFK41577.1"/>
    <property type="molecule type" value="Genomic_DNA"/>
</dbReference>
<sequence length="92" mass="11199">MSSDINDVVSKIDEYLRESIDGRELSNFIRNHPRYIRRDQLFEKLDYIDCHSPVLDDQRKRNEGWFLLRKMIANERKEDKIRDILDRFIDLG</sequence>
<name>A0A450YJ80_9GAMM</name>
<evidence type="ECO:0000313" key="1">
    <source>
        <dbReference type="EMBL" id="VFK41577.1"/>
    </source>
</evidence>